<evidence type="ECO:0000259" key="13">
    <source>
        <dbReference type="Pfam" id="PF00133"/>
    </source>
</evidence>
<dbReference type="InterPro" id="IPR037118">
    <property type="entry name" value="Val-tRNA_synth_C_sf"/>
</dbReference>
<evidence type="ECO:0000256" key="1">
    <source>
        <dbReference type="ARBA" id="ARBA00004496"/>
    </source>
</evidence>
<dbReference type="SUPFAM" id="SSF50677">
    <property type="entry name" value="ValRS/IleRS/LeuRS editing domain"/>
    <property type="match status" value="1"/>
</dbReference>
<dbReference type="FunFam" id="1.10.730.10:FF:000014">
    <property type="entry name" value="Valine--tRNA ligase"/>
    <property type="match status" value="1"/>
</dbReference>
<evidence type="ECO:0000256" key="10">
    <source>
        <dbReference type="ARBA" id="ARBA00047552"/>
    </source>
</evidence>
<feature type="domain" description="Aminoacyl-tRNA synthetase class Ia" evidence="13">
    <location>
        <begin position="23"/>
        <end position="568"/>
    </location>
</feature>
<evidence type="ECO:0000256" key="5">
    <source>
        <dbReference type="ARBA" id="ARBA00022741"/>
    </source>
</evidence>
<dbReference type="FunFam" id="3.90.740.10:FF:000005">
    <property type="entry name" value="Valine--tRNA ligase, mitochondrial"/>
    <property type="match status" value="1"/>
</dbReference>
<dbReference type="PANTHER" id="PTHR11946:SF93">
    <property type="entry name" value="VALINE--TRNA LIGASE, CHLOROPLASTIC_MITOCHONDRIAL 2"/>
    <property type="match status" value="1"/>
</dbReference>
<keyword evidence="8 12" id="KW-0175">Coiled coil</keyword>
<comment type="domain">
    <text evidence="12">ValRS has two distinct active sites: one for aminoacylation and one for editing. The misactivated threonine is translocated from the active site to the editing site.</text>
</comment>
<dbReference type="InterPro" id="IPR009080">
    <property type="entry name" value="tRNAsynth_Ia_anticodon-bd"/>
</dbReference>
<dbReference type="InterPro" id="IPR009008">
    <property type="entry name" value="Val/Leu/Ile-tRNA-synth_edit"/>
</dbReference>
<name>A0A6N9TMS9_DISTH</name>
<proteinExistence type="inferred from homology"/>
<evidence type="ECO:0000256" key="6">
    <source>
        <dbReference type="ARBA" id="ARBA00022840"/>
    </source>
</evidence>
<dbReference type="SUPFAM" id="SSF47323">
    <property type="entry name" value="Anticodon-binding domain of a subclass of class I aminoacyl-tRNA synthetases"/>
    <property type="match status" value="1"/>
</dbReference>
<keyword evidence="7 12" id="KW-0648">Protein biosynthesis</keyword>
<keyword evidence="6 12" id="KW-0067">ATP-binding</keyword>
<protein>
    <recommendedName>
        <fullName evidence="12">Valine--tRNA ligase</fullName>
        <ecNumber evidence="12">6.1.1.9</ecNumber>
    </recommendedName>
    <alternativeName>
        <fullName evidence="12">Valyl-tRNA synthetase</fullName>
        <shortName evidence="12">ValRS</shortName>
    </alternativeName>
</protein>
<dbReference type="PANTHER" id="PTHR11946">
    <property type="entry name" value="VALYL-TRNA SYNTHETASES"/>
    <property type="match status" value="1"/>
</dbReference>
<keyword evidence="3 12" id="KW-0963">Cytoplasm</keyword>
<comment type="similarity">
    <text evidence="11 12">Belongs to the class-I aminoacyl-tRNA synthetase family. ValS type 1 subfamily.</text>
</comment>
<dbReference type="PROSITE" id="PS00178">
    <property type="entry name" value="AA_TRNA_LIGASE_I"/>
    <property type="match status" value="1"/>
</dbReference>
<organism evidence="16 17">
    <name type="scientific">Dissulfurirhabdus thermomarina</name>
    <dbReference type="NCBI Taxonomy" id="1765737"/>
    <lineage>
        <taxon>Bacteria</taxon>
        <taxon>Deltaproteobacteria</taxon>
        <taxon>Dissulfurirhabdaceae</taxon>
        <taxon>Dissulfurirhabdus</taxon>
    </lineage>
</organism>
<evidence type="ECO:0000256" key="8">
    <source>
        <dbReference type="ARBA" id="ARBA00023054"/>
    </source>
</evidence>
<comment type="catalytic activity">
    <reaction evidence="10 12">
        <text>tRNA(Val) + L-valine + ATP = L-valyl-tRNA(Val) + AMP + diphosphate</text>
        <dbReference type="Rhea" id="RHEA:10704"/>
        <dbReference type="Rhea" id="RHEA-COMP:9672"/>
        <dbReference type="Rhea" id="RHEA-COMP:9708"/>
        <dbReference type="ChEBI" id="CHEBI:30616"/>
        <dbReference type="ChEBI" id="CHEBI:33019"/>
        <dbReference type="ChEBI" id="CHEBI:57762"/>
        <dbReference type="ChEBI" id="CHEBI:78442"/>
        <dbReference type="ChEBI" id="CHEBI:78537"/>
        <dbReference type="ChEBI" id="CHEBI:456215"/>
        <dbReference type="EC" id="6.1.1.9"/>
    </reaction>
</comment>
<dbReference type="InterPro" id="IPR002300">
    <property type="entry name" value="aa-tRNA-synth_Ia"/>
</dbReference>
<dbReference type="Pfam" id="PF10458">
    <property type="entry name" value="Val_tRNA-synt_C"/>
    <property type="match status" value="1"/>
</dbReference>
<dbReference type="SUPFAM" id="SSF52374">
    <property type="entry name" value="Nucleotidylyl transferase"/>
    <property type="match status" value="1"/>
</dbReference>
<feature type="short sequence motif" description="'HIGH' region" evidence="12">
    <location>
        <begin position="51"/>
        <end position="61"/>
    </location>
</feature>
<dbReference type="InterPro" id="IPR010978">
    <property type="entry name" value="tRNA-bd_arm"/>
</dbReference>
<feature type="binding site" evidence="12">
    <location>
        <position position="532"/>
    </location>
    <ligand>
        <name>ATP</name>
        <dbReference type="ChEBI" id="CHEBI:30616"/>
    </ligand>
</feature>
<dbReference type="CDD" id="cd00817">
    <property type="entry name" value="ValRS_core"/>
    <property type="match status" value="1"/>
</dbReference>
<feature type="short sequence motif" description="'KMSKS' region" evidence="12">
    <location>
        <begin position="529"/>
        <end position="533"/>
    </location>
</feature>
<accession>A0A6N9TMS9</accession>
<comment type="domain">
    <text evidence="12">The C-terminal coiled-coil domain is crucial for aminoacylation activity.</text>
</comment>
<dbReference type="Gene3D" id="3.90.740.10">
    <property type="entry name" value="Valyl/Leucyl/Isoleucyl-tRNA synthetase, editing domain"/>
    <property type="match status" value="1"/>
</dbReference>
<dbReference type="Gene3D" id="1.10.287.380">
    <property type="entry name" value="Valyl-tRNA synthetase, C-terminal domain"/>
    <property type="match status" value="1"/>
</dbReference>
<gene>
    <name evidence="12" type="primary">valS</name>
    <name evidence="16" type="ORF">G3N55_07010</name>
</gene>
<dbReference type="InterPro" id="IPR013155">
    <property type="entry name" value="M/V/L/I-tRNA-synth_anticd-bd"/>
</dbReference>
<dbReference type="InterPro" id="IPR001412">
    <property type="entry name" value="aa-tRNA-synth_I_CS"/>
</dbReference>
<dbReference type="GO" id="GO:0005524">
    <property type="term" value="F:ATP binding"/>
    <property type="evidence" value="ECO:0007669"/>
    <property type="project" value="UniProtKB-UniRule"/>
</dbReference>
<dbReference type="Pfam" id="PF08264">
    <property type="entry name" value="Anticodon_1"/>
    <property type="match status" value="1"/>
</dbReference>
<dbReference type="EMBL" id="JAAGRR010000068">
    <property type="protein sequence ID" value="NDY42591.1"/>
    <property type="molecule type" value="Genomic_DNA"/>
</dbReference>
<keyword evidence="17" id="KW-1185">Reference proteome</keyword>
<keyword evidence="4 12" id="KW-0436">Ligase</keyword>
<reference evidence="16 17" key="1">
    <citation type="submission" date="2020-02" db="EMBL/GenBank/DDBJ databases">
        <title>Comparative genomics of sulfur disproportionating microorganisms.</title>
        <authorList>
            <person name="Ward L.M."/>
            <person name="Bertran E."/>
            <person name="Johnston D.T."/>
        </authorList>
    </citation>
    <scope>NUCLEOTIDE SEQUENCE [LARGE SCALE GENOMIC DNA]</scope>
    <source>
        <strain evidence="16 17">DSM 100025</strain>
    </source>
</reference>
<dbReference type="EC" id="6.1.1.9" evidence="12"/>
<dbReference type="InterPro" id="IPR019499">
    <property type="entry name" value="Val-tRNA_synth_tRNA-bd"/>
</dbReference>
<dbReference type="InterPro" id="IPR014729">
    <property type="entry name" value="Rossmann-like_a/b/a_fold"/>
</dbReference>
<evidence type="ECO:0000256" key="7">
    <source>
        <dbReference type="ARBA" id="ARBA00022917"/>
    </source>
</evidence>
<evidence type="ECO:0000313" key="16">
    <source>
        <dbReference type="EMBL" id="NDY42591.1"/>
    </source>
</evidence>
<comment type="subunit">
    <text evidence="2 12">Monomer.</text>
</comment>
<dbReference type="InterPro" id="IPR002303">
    <property type="entry name" value="Valyl-tRNA_ligase"/>
</dbReference>
<evidence type="ECO:0000259" key="14">
    <source>
        <dbReference type="Pfam" id="PF08264"/>
    </source>
</evidence>
<dbReference type="Gene3D" id="1.10.730.10">
    <property type="entry name" value="Isoleucyl-tRNA Synthetase, Domain 1"/>
    <property type="match status" value="1"/>
</dbReference>
<evidence type="ECO:0000256" key="2">
    <source>
        <dbReference type="ARBA" id="ARBA00011245"/>
    </source>
</evidence>
<evidence type="ECO:0000256" key="3">
    <source>
        <dbReference type="ARBA" id="ARBA00022490"/>
    </source>
</evidence>
<dbReference type="GO" id="GO:0005829">
    <property type="term" value="C:cytosol"/>
    <property type="evidence" value="ECO:0007669"/>
    <property type="project" value="TreeGrafter"/>
</dbReference>
<dbReference type="Proteomes" id="UP000469346">
    <property type="component" value="Unassembled WGS sequence"/>
</dbReference>
<dbReference type="FunFam" id="1.10.287.380:FF:000001">
    <property type="entry name" value="Valine--tRNA ligase"/>
    <property type="match status" value="1"/>
</dbReference>
<dbReference type="Pfam" id="PF00133">
    <property type="entry name" value="tRNA-synt_1"/>
    <property type="match status" value="1"/>
</dbReference>
<dbReference type="InterPro" id="IPR033705">
    <property type="entry name" value="Anticodon_Ia_Val"/>
</dbReference>
<dbReference type="Gene3D" id="3.40.50.620">
    <property type="entry name" value="HUPs"/>
    <property type="match status" value="2"/>
</dbReference>
<sequence length="889" mass="100485">MPPEAAPSPLPKAYEFHDVEPRWSAAWQEARIFEARMEPGRPAFSMVIPPPNVTGVLHIGHALNNTLQDILVRYKRMDGYNTVWIPGTDHAGIATQNVVERQLAEEGLTRHDLGRERFIERVWQWKARSGGTIIEQLKRLGCSCDWSRERFTMDEGLSRAVREVFVRLYEEGLVYKGDYIINWCPRCHTALADIEVEHEPAEGRLWHIRYPLADGEGHVVVATTRPETLLGDTAVAVHPDDARYRHIVGRRVRLPLLDRLIPVIADPAVDPAFGTGAVKVTPAHDFNDFEMGRRHDLPSVTVLDEDARTTEAAGPYRGLDRYEARRRVLEDLAAAGLLEKEEPHAHAVGGCYRCKTVVEPYLSKQWFVRVGPLAERALRAVREGRTRIVPPSWERTYEEWMTNIRDWCISRQIWWGHRIPAWTCQGCGKVVVARETPERCPSCGGELAQETDVLDTWFSSALWPFSTLGWPDRTPELEVFYPTSVLVTSFDILFFWVARMMMMGLHFMGEVPFRTVYLHALVRDAEGQKMSKSKGNVIDPLTIMERYGTDAVRFTLAAFAAQGRDIKLAEDRIEGYRHFVNKVWNAARLVLANLDGTHPGEPGAAEDLPGLPERWILSRLDAVTREVRSALDAFDFDVAARTLYQFFWHEFCDWYLELAKPAFSGAEPERTASARAAALAVLDRSLRLLHPFMPFVTEELWHHLPGDRGFAAEAPYPEARPEWHDPEAEARIERLQAVVTGIRNARAELGIHPGARIQVLAAPHSETMEALLADQAGAVRALARVERLERLAGGAERPTGAATVILEDVELFIPLEGLVDVGEELRKLDKETAKLERELEKTRAKLANENFLSRAPAEVVAKEREKVTRFEARLAKIAVHRERLAALSG</sequence>
<evidence type="ECO:0000313" key="17">
    <source>
        <dbReference type="Proteomes" id="UP000469346"/>
    </source>
</evidence>
<dbReference type="SUPFAM" id="SSF46589">
    <property type="entry name" value="tRNA-binding arm"/>
    <property type="match status" value="1"/>
</dbReference>
<dbReference type="GO" id="GO:0002161">
    <property type="term" value="F:aminoacyl-tRNA deacylase activity"/>
    <property type="evidence" value="ECO:0007669"/>
    <property type="project" value="InterPro"/>
</dbReference>
<comment type="subcellular location">
    <subcellularLocation>
        <location evidence="1 12">Cytoplasm</location>
    </subcellularLocation>
</comment>
<dbReference type="FunFam" id="3.40.50.620:FF:000032">
    <property type="entry name" value="Valine--tRNA ligase"/>
    <property type="match status" value="1"/>
</dbReference>
<evidence type="ECO:0000256" key="12">
    <source>
        <dbReference type="HAMAP-Rule" id="MF_02004"/>
    </source>
</evidence>
<feature type="domain" description="Methionyl/Valyl/Leucyl/Isoleucyl-tRNA synthetase anticodon-binding" evidence="14">
    <location>
        <begin position="613"/>
        <end position="759"/>
    </location>
</feature>
<dbReference type="GO" id="GO:0006438">
    <property type="term" value="P:valyl-tRNA aminoacylation"/>
    <property type="evidence" value="ECO:0007669"/>
    <property type="project" value="UniProtKB-UniRule"/>
</dbReference>
<evidence type="ECO:0000256" key="4">
    <source>
        <dbReference type="ARBA" id="ARBA00022598"/>
    </source>
</evidence>
<evidence type="ECO:0000256" key="11">
    <source>
        <dbReference type="ARBA" id="ARBA00060830"/>
    </source>
</evidence>
<dbReference type="RefSeq" id="WP_163298728.1">
    <property type="nucleotide sequence ID" value="NZ_JAAGRR010000068.1"/>
</dbReference>
<dbReference type="CDD" id="cd07962">
    <property type="entry name" value="Anticodon_Ia_Val"/>
    <property type="match status" value="1"/>
</dbReference>
<dbReference type="PRINTS" id="PR00986">
    <property type="entry name" value="TRNASYNTHVAL"/>
</dbReference>
<dbReference type="NCBIfam" id="TIGR00422">
    <property type="entry name" value="valS"/>
    <property type="match status" value="1"/>
</dbReference>
<dbReference type="FunFam" id="3.40.50.620:FF:000098">
    <property type="entry name" value="Valine--tRNA ligase"/>
    <property type="match status" value="1"/>
</dbReference>
<evidence type="ECO:0000259" key="15">
    <source>
        <dbReference type="Pfam" id="PF10458"/>
    </source>
</evidence>
<comment type="function">
    <text evidence="12">Catalyzes the attachment of valine to tRNA(Val). As ValRS can inadvertently accommodate and process structurally similar amino acids such as threonine, to avoid such errors, it has a 'posttransfer' editing activity that hydrolyzes mischarged Thr-tRNA(Val) in a tRNA-dependent manner.</text>
</comment>
<keyword evidence="5 12" id="KW-0547">Nucleotide-binding</keyword>
<dbReference type="HAMAP" id="MF_02004">
    <property type="entry name" value="Val_tRNA_synth_type1"/>
    <property type="match status" value="1"/>
</dbReference>
<evidence type="ECO:0000256" key="9">
    <source>
        <dbReference type="ARBA" id="ARBA00023146"/>
    </source>
</evidence>
<dbReference type="AlphaFoldDB" id="A0A6N9TMS9"/>
<dbReference type="NCBIfam" id="NF004349">
    <property type="entry name" value="PRK05729.1"/>
    <property type="match status" value="1"/>
</dbReference>
<dbReference type="GO" id="GO:0004832">
    <property type="term" value="F:valine-tRNA ligase activity"/>
    <property type="evidence" value="ECO:0007669"/>
    <property type="project" value="UniProtKB-UniRule"/>
</dbReference>
<feature type="coiled-coil region" evidence="12">
    <location>
        <begin position="818"/>
        <end position="845"/>
    </location>
</feature>
<comment type="caution">
    <text evidence="16">The sequence shown here is derived from an EMBL/GenBank/DDBJ whole genome shotgun (WGS) entry which is preliminary data.</text>
</comment>
<keyword evidence="9 12" id="KW-0030">Aminoacyl-tRNA synthetase</keyword>
<feature type="domain" description="Valyl-tRNA synthetase tRNA-binding arm" evidence="15">
    <location>
        <begin position="820"/>
        <end position="884"/>
    </location>
</feature>